<dbReference type="RefSeq" id="WP_215583396.1">
    <property type="nucleotide sequence ID" value="NZ_CP073754.1"/>
</dbReference>
<keyword evidence="2" id="KW-0540">Nuclease</keyword>
<evidence type="ECO:0000313" key="3">
    <source>
        <dbReference type="Proteomes" id="UP000676649"/>
    </source>
</evidence>
<feature type="domain" description="Restriction endonuclease type I HsdR second RecA-like helicase" evidence="1">
    <location>
        <begin position="83"/>
        <end position="147"/>
    </location>
</feature>
<dbReference type="Pfam" id="PF22679">
    <property type="entry name" value="T1R_D3-like"/>
    <property type="match status" value="1"/>
</dbReference>
<dbReference type="InterPro" id="IPR027417">
    <property type="entry name" value="P-loop_NTPase"/>
</dbReference>
<dbReference type="PANTHER" id="PTHR42927:SF1">
    <property type="entry name" value="HELICASE SUPERFAMILY 1 AND 2 DOMAIN-CONTAINING PROTEIN"/>
    <property type="match status" value="1"/>
</dbReference>
<organism evidence="2 3">
    <name type="scientific">Methylomonas paludis</name>
    <dbReference type="NCBI Taxonomy" id="1173101"/>
    <lineage>
        <taxon>Bacteria</taxon>
        <taxon>Pseudomonadati</taxon>
        <taxon>Pseudomonadota</taxon>
        <taxon>Gammaproteobacteria</taxon>
        <taxon>Methylococcales</taxon>
        <taxon>Methylococcaceae</taxon>
        <taxon>Methylomonas</taxon>
    </lineage>
</organism>
<reference evidence="2" key="1">
    <citation type="submission" date="2021-04" db="EMBL/GenBank/DDBJ databases">
        <title>Draft genome sequence data of methanotrophic Methylovulum sp. strain S1L and Methylomonas sp. strain S2AM isolated from boreal lake water columns.</title>
        <authorList>
            <person name="Rissanen A.J."/>
            <person name="Mangayil R."/>
            <person name="Svenning M.M."/>
            <person name="Khanongnuch R."/>
        </authorList>
    </citation>
    <scope>NUCLEOTIDE SEQUENCE</scope>
    <source>
        <strain evidence="2">S2AM</strain>
    </source>
</reference>
<proteinExistence type="predicted"/>
<evidence type="ECO:0000313" key="2">
    <source>
        <dbReference type="EMBL" id="QWF71614.1"/>
    </source>
</evidence>
<accession>A0A975RAS9</accession>
<dbReference type="AlphaFoldDB" id="A0A975RAS9"/>
<protein>
    <submittedName>
        <fullName evidence="2">Type I restriction endonuclease subunit R</fullName>
    </submittedName>
</protein>
<dbReference type="PANTHER" id="PTHR42927">
    <property type="entry name" value="HELICASE SUPERFAMILY 1 AND 2 DOMAIN-CONTAINING PROTEIN"/>
    <property type="match status" value="1"/>
</dbReference>
<dbReference type="Gene3D" id="3.40.50.300">
    <property type="entry name" value="P-loop containing nucleotide triphosphate hydrolases"/>
    <property type="match status" value="1"/>
</dbReference>
<dbReference type="InterPro" id="IPR055180">
    <property type="entry name" value="HsdR_RecA-like_helicase_dom_2"/>
</dbReference>
<sequence length="429" mass="49368">MKSAEEQIKALIGDKAKAMIVASSRIAGLKYYQLLKAKIAEKHQVYPDQYNYKVLYAFSDFTHRETNEEIREHQLNGLNNNELIEERFKQDDYRIMIVASKFQTGFNEPLLVGMFLDKPVMDKTAVQTLSRLNRCCDGKTKVIVIDFTNNTANILKAFNKYRKGTPYEATVPDEQKVILLYQGIIERGLFTDSDASHFEKLLKLGQDAVLQTEVNRCRQRFLFQYEGLTERKAYVYELAKLVKAYNFLSSFYQYDEAIERFVLFAEFIQPQLIKEGSESELMRAIGKVKLIKASVTYKGVSENRAGEIKEPRTGGGGNRTPQPVVKTSIQATIDEIKEKYPISDAEALIIREVCEEKQADQTILLSIQRNINRMHYLNEVYKPEIRKSIELAYIQRGHNDELYKDEYVDDGAIFDMMAHTVLSYGLAQA</sequence>
<name>A0A975RAS9_9GAMM</name>
<keyword evidence="2" id="KW-0255">Endonuclease</keyword>
<dbReference type="Proteomes" id="UP000676649">
    <property type="component" value="Chromosome"/>
</dbReference>
<keyword evidence="3" id="KW-1185">Reference proteome</keyword>
<dbReference type="GO" id="GO:0004519">
    <property type="term" value="F:endonuclease activity"/>
    <property type="evidence" value="ECO:0007669"/>
    <property type="project" value="UniProtKB-KW"/>
</dbReference>
<dbReference type="KEGG" id="mpad:KEF85_03800"/>
<gene>
    <name evidence="2" type="ORF">KEF85_03800</name>
</gene>
<evidence type="ECO:0000259" key="1">
    <source>
        <dbReference type="Pfam" id="PF22679"/>
    </source>
</evidence>
<keyword evidence="2" id="KW-0378">Hydrolase</keyword>
<dbReference type="EMBL" id="CP073754">
    <property type="protein sequence ID" value="QWF71614.1"/>
    <property type="molecule type" value="Genomic_DNA"/>
</dbReference>